<reference evidence="3" key="2">
    <citation type="submission" date="2015-01" db="EMBL/GenBank/DDBJ databases">
        <title>Evolutionary Origins and Diversification of the Mycorrhizal Mutualists.</title>
        <authorList>
            <consortium name="DOE Joint Genome Institute"/>
            <consortium name="Mycorrhizal Genomics Consortium"/>
            <person name="Kohler A."/>
            <person name="Kuo A."/>
            <person name="Nagy L.G."/>
            <person name="Floudas D."/>
            <person name="Copeland A."/>
            <person name="Barry K.W."/>
            <person name="Cichocki N."/>
            <person name="Veneault-Fourrey C."/>
            <person name="LaButti K."/>
            <person name="Lindquist E.A."/>
            <person name="Lipzen A."/>
            <person name="Lundell T."/>
            <person name="Morin E."/>
            <person name="Murat C."/>
            <person name="Riley R."/>
            <person name="Ohm R."/>
            <person name="Sun H."/>
            <person name="Tunlid A."/>
            <person name="Henrissat B."/>
            <person name="Grigoriev I.V."/>
            <person name="Hibbett D.S."/>
            <person name="Martin F."/>
        </authorList>
    </citation>
    <scope>NUCLEOTIDE SEQUENCE [LARGE SCALE GENOMIC DNA]</scope>
    <source>
        <strain evidence="3">Foug A</strain>
    </source>
</reference>
<protein>
    <submittedName>
        <fullName evidence="2">Uncharacterized protein</fullName>
    </submittedName>
</protein>
<dbReference type="InParanoid" id="A0A0C3AH01"/>
<dbReference type="AlphaFoldDB" id="A0A0C3AH01"/>
<sequence>MLMSEKNDKMTNRVLSMLIRRHSKVASMASSPADRIKSPWPWTLAKGCQLRERRGKKRDEPEQVHQSQNLSALTTNL</sequence>
<organism evidence="2 3">
    <name type="scientific">Scleroderma citrinum Foug A</name>
    <dbReference type="NCBI Taxonomy" id="1036808"/>
    <lineage>
        <taxon>Eukaryota</taxon>
        <taxon>Fungi</taxon>
        <taxon>Dikarya</taxon>
        <taxon>Basidiomycota</taxon>
        <taxon>Agaricomycotina</taxon>
        <taxon>Agaricomycetes</taxon>
        <taxon>Agaricomycetidae</taxon>
        <taxon>Boletales</taxon>
        <taxon>Sclerodermatineae</taxon>
        <taxon>Sclerodermataceae</taxon>
        <taxon>Scleroderma</taxon>
    </lineage>
</organism>
<dbReference type="HOGENOM" id="CLU_2639545_0_0_1"/>
<dbReference type="EMBL" id="KN822030">
    <property type="protein sequence ID" value="KIM64172.1"/>
    <property type="molecule type" value="Genomic_DNA"/>
</dbReference>
<keyword evidence="3" id="KW-1185">Reference proteome</keyword>
<reference evidence="2 3" key="1">
    <citation type="submission" date="2014-04" db="EMBL/GenBank/DDBJ databases">
        <authorList>
            <consortium name="DOE Joint Genome Institute"/>
            <person name="Kuo A."/>
            <person name="Kohler A."/>
            <person name="Nagy L.G."/>
            <person name="Floudas D."/>
            <person name="Copeland A."/>
            <person name="Barry K.W."/>
            <person name="Cichocki N."/>
            <person name="Veneault-Fourrey C."/>
            <person name="LaButti K."/>
            <person name="Lindquist E.A."/>
            <person name="Lipzen A."/>
            <person name="Lundell T."/>
            <person name="Morin E."/>
            <person name="Murat C."/>
            <person name="Sun H."/>
            <person name="Tunlid A."/>
            <person name="Henrissat B."/>
            <person name="Grigoriev I.V."/>
            <person name="Hibbett D.S."/>
            <person name="Martin F."/>
            <person name="Nordberg H.P."/>
            <person name="Cantor M.N."/>
            <person name="Hua S.X."/>
        </authorList>
    </citation>
    <scope>NUCLEOTIDE SEQUENCE [LARGE SCALE GENOMIC DNA]</scope>
    <source>
        <strain evidence="2 3">Foug A</strain>
    </source>
</reference>
<gene>
    <name evidence="2" type="ORF">SCLCIDRAFT_661702</name>
</gene>
<proteinExistence type="predicted"/>
<name>A0A0C3AH01_9AGAM</name>
<evidence type="ECO:0000256" key="1">
    <source>
        <dbReference type="SAM" id="MobiDB-lite"/>
    </source>
</evidence>
<evidence type="ECO:0000313" key="3">
    <source>
        <dbReference type="Proteomes" id="UP000053989"/>
    </source>
</evidence>
<feature type="compositionally biased region" description="Polar residues" evidence="1">
    <location>
        <begin position="64"/>
        <end position="77"/>
    </location>
</feature>
<accession>A0A0C3AH01</accession>
<feature type="compositionally biased region" description="Basic and acidic residues" evidence="1">
    <location>
        <begin position="51"/>
        <end position="63"/>
    </location>
</feature>
<feature type="region of interest" description="Disordered" evidence="1">
    <location>
        <begin position="51"/>
        <end position="77"/>
    </location>
</feature>
<evidence type="ECO:0000313" key="2">
    <source>
        <dbReference type="EMBL" id="KIM64172.1"/>
    </source>
</evidence>
<dbReference type="Proteomes" id="UP000053989">
    <property type="component" value="Unassembled WGS sequence"/>
</dbReference>